<comment type="caution">
    <text evidence="2">The sequence shown here is derived from an EMBL/GenBank/DDBJ whole genome shotgun (WGS) entry which is preliminary data.</text>
</comment>
<dbReference type="Proteomes" id="UP000499080">
    <property type="component" value="Unassembled WGS sequence"/>
</dbReference>
<sequence length="92" mass="10433">MKSLTRRGQRCEVERGKAGLQHPSFLAVHQKAKKSATHQERRIYPEFTVIWISPSPKERNAKKKKSPGSGNHKRVQGDGTWKCRVPISAPKC</sequence>
<dbReference type="AlphaFoldDB" id="A0A4Y2N7D3"/>
<name>A0A4Y2N7D3_ARAVE</name>
<dbReference type="EMBL" id="BGPR01008670">
    <property type="protein sequence ID" value="GBN35251.1"/>
    <property type="molecule type" value="Genomic_DNA"/>
</dbReference>
<protein>
    <submittedName>
        <fullName evidence="2">Uncharacterized protein</fullName>
    </submittedName>
</protein>
<proteinExistence type="predicted"/>
<keyword evidence="3" id="KW-1185">Reference proteome</keyword>
<feature type="region of interest" description="Disordered" evidence="1">
    <location>
        <begin position="54"/>
        <end position="92"/>
    </location>
</feature>
<organism evidence="2 3">
    <name type="scientific">Araneus ventricosus</name>
    <name type="common">Orbweaver spider</name>
    <name type="synonym">Epeira ventricosa</name>
    <dbReference type="NCBI Taxonomy" id="182803"/>
    <lineage>
        <taxon>Eukaryota</taxon>
        <taxon>Metazoa</taxon>
        <taxon>Ecdysozoa</taxon>
        <taxon>Arthropoda</taxon>
        <taxon>Chelicerata</taxon>
        <taxon>Arachnida</taxon>
        <taxon>Araneae</taxon>
        <taxon>Araneomorphae</taxon>
        <taxon>Entelegynae</taxon>
        <taxon>Araneoidea</taxon>
        <taxon>Araneidae</taxon>
        <taxon>Araneus</taxon>
    </lineage>
</organism>
<evidence type="ECO:0000256" key="1">
    <source>
        <dbReference type="SAM" id="MobiDB-lite"/>
    </source>
</evidence>
<evidence type="ECO:0000313" key="3">
    <source>
        <dbReference type="Proteomes" id="UP000499080"/>
    </source>
</evidence>
<accession>A0A4Y2N7D3</accession>
<feature type="compositionally biased region" description="Basic residues" evidence="1">
    <location>
        <begin position="60"/>
        <end position="74"/>
    </location>
</feature>
<gene>
    <name evidence="2" type="ORF">AVEN_89673_1</name>
</gene>
<reference evidence="2 3" key="1">
    <citation type="journal article" date="2019" name="Sci. Rep.">
        <title>Orb-weaving spider Araneus ventricosus genome elucidates the spidroin gene catalogue.</title>
        <authorList>
            <person name="Kono N."/>
            <person name="Nakamura H."/>
            <person name="Ohtoshi R."/>
            <person name="Moran D.A.P."/>
            <person name="Shinohara A."/>
            <person name="Yoshida Y."/>
            <person name="Fujiwara M."/>
            <person name="Mori M."/>
            <person name="Tomita M."/>
            <person name="Arakawa K."/>
        </authorList>
    </citation>
    <scope>NUCLEOTIDE SEQUENCE [LARGE SCALE GENOMIC DNA]</scope>
</reference>
<evidence type="ECO:0000313" key="2">
    <source>
        <dbReference type="EMBL" id="GBN35251.1"/>
    </source>
</evidence>